<comment type="caution">
    <text evidence="1">The sequence shown here is derived from an EMBL/GenBank/DDBJ whole genome shotgun (WGS) entry which is preliminary data.</text>
</comment>
<proteinExistence type="predicted"/>
<organism evidence="1 2">
    <name type="scientific">Solanum commersonii</name>
    <name type="common">Commerson's wild potato</name>
    <name type="synonym">Commerson's nightshade</name>
    <dbReference type="NCBI Taxonomy" id="4109"/>
    <lineage>
        <taxon>Eukaryota</taxon>
        <taxon>Viridiplantae</taxon>
        <taxon>Streptophyta</taxon>
        <taxon>Embryophyta</taxon>
        <taxon>Tracheophyta</taxon>
        <taxon>Spermatophyta</taxon>
        <taxon>Magnoliopsida</taxon>
        <taxon>eudicotyledons</taxon>
        <taxon>Gunneridae</taxon>
        <taxon>Pentapetalae</taxon>
        <taxon>asterids</taxon>
        <taxon>lamiids</taxon>
        <taxon>Solanales</taxon>
        <taxon>Solanaceae</taxon>
        <taxon>Solanoideae</taxon>
        <taxon>Solaneae</taxon>
        <taxon>Solanum</taxon>
    </lineage>
</organism>
<protein>
    <submittedName>
        <fullName evidence="1">Uncharacterized protein</fullName>
    </submittedName>
</protein>
<keyword evidence="2" id="KW-1185">Reference proteome</keyword>
<reference evidence="1 2" key="1">
    <citation type="submission" date="2020-09" db="EMBL/GenBank/DDBJ databases">
        <title>De no assembly of potato wild relative species, Solanum commersonii.</title>
        <authorList>
            <person name="Cho K."/>
        </authorList>
    </citation>
    <scope>NUCLEOTIDE SEQUENCE [LARGE SCALE GENOMIC DNA]</scope>
    <source>
        <strain evidence="1">LZ3.2</strain>
        <tissue evidence="1">Leaf</tissue>
    </source>
</reference>
<accession>A0A9J5ZRV0</accession>
<evidence type="ECO:0000313" key="2">
    <source>
        <dbReference type="Proteomes" id="UP000824120"/>
    </source>
</evidence>
<dbReference type="AlphaFoldDB" id="A0A9J5ZRV0"/>
<dbReference type="Proteomes" id="UP000824120">
    <property type="component" value="Chromosome 3"/>
</dbReference>
<gene>
    <name evidence="1" type="ORF">H5410_014758</name>
</gene>
<sequence length="78" mass="8534">MRSGTLGGLNPMRRPWLMLHADGRRRLPDAHTRRQIRAGLGSCCLTLADAACPMPTCHARCVVTLSSCIRCADSNLNE</sequence>
<dbReference type="EMBL" id="JACXVP010000003">
    <property type="protein sequence ID" value="KAG5614934.1"/>
    <property type="molecule type" value="Genomic_DNA"/>
</dbReference>
<name>A0A9J5ZRV0_SOLCO</name>
<evidence type="ECO:0000313" key="1">
    <source>
        <dbReference type="EMBL" id="KAG5614934.1"/>
    </source>
</evidence>